<dbReference type="RefSeq" id="WP_197005232.1">
    <property type="nucleotide sequence ID" value="NZ_BONS01000025.1"/>
</dbReference>
<evidence type="ECO:0000313" key="2">
    <source>
        <dbReference type="Proteomes" id="UP000622552"/>
    </source>
</evidence>
<keyword evidence="2" id="KW-1185">Reference proteome</keyword>
<dbReference type="EMBL" id="JADOUF010000001">
    <property type="protein sequence ID" value="MBG6138480.1"/>
    <property type="molecule type" value="Genomic_DNA"/>
</dbReference>
<organism evidence="1 2">
    <name type="scientific">Longispora fulva</name>
    <dbReference type="NCBI Taxonomy" id="619741"/>
    <lineage>
        <taxon>Bacteria</taxon>
        <taxon>Bacillati</taxon>
        <taxon>Actinomycetota</taxon>
        <taxon>Actinomycetes</taxon>
        <taxon>Micromonosporales</taxon>
        <taxon>Micromonosporaceae</taxon>
        <taxon>Longispora</taxon>
    </lineage>
</organism>
<comment type="caution">
    <text evidence="1">The sequence shown here is derived from an EMBL/GenBank/DDBJ whole genome shotgun (WGS) entry which is preliminary data.</text>
</comment>
<dbReference type="AlphaFoldDB" id="A0A8J7KHG0"/>
<dbReference type="Proteomes" id="UP000622552">
    <property type="component" value="Unassembled WGS sequence"/>
</dbReference>
<gene>
    <name evidence="1" type="ORF">IW245_004674</name>
</gene>
<sequence>MNTVVQLEQAPPVHAIIVPTSRPVHHLDHAMRLADSLDCWLLALCSQQADAALTRRRAEEHRVRVIAVDVPATPQLPQLQTDRVLVDAGLHRRADTSAKRNLGLTLGRMLGWERAMFLDDDIVVGSAADILEAAAHVPSYAAVGLTNAGQHDNSVVCHAHRLTGGEQACFIGGGALAVSPSHTRSFFPAIYNEDWFFLLDDVGLGRIGVTKGQAKQQPYDPFADPARARAEEFGDLLAEGLFALLDDGRGVRDADLAYWRRYRDIRNRFIRDILARAGGVHRQQMRASLNAALDQLETITPELCVKYLEAWRVDRTVWAEHMDNLTLGLQPHEALASLGLPPQIAHAAGGVTLLR</sequence>
<evidence type="ECO:0000313" key="1">
    <source>
        <dbReference type="EMBL" id="MBG6138480.1"/>
    </source>
</evidence>
<name>A0A8J7KHG0_9ACTN</name>
<accession>A0A8J7KHG0</accession>
<protein>
    <submittedName>
        <fullName evidence="1">Uncharacterized protein</fullName>
    </submittedName>
</protein>
<proteinExistence type="predicted"/>
<reference evidence="1" key="1">
    <citation type="submission" date="2020-11" db="EMBL/GenBank/DDBJ databases">
        <title>Sequencing the genomes of 1000 actinobacteria strains.</title>
        <authorList>
            <person name="Klenk H.-P."/>
        </authorList>
    </citation>
    <scope>NUCLEOTIDE SEQUENCE</scope>
    <source>
        <strain evidence="1">DSM 45356</strain>
    </source>
</reference>